<evidence type="ECO:0000313" key="2">
    <source>
        <dbReference type="EMBL" id="TYK15005.1"/>
    </source>
</evidence>
<dbReference type="PANTHER" id="PTHR43383:SF2">
    <property type="entry name" value="AMIDOHYDROLASE 2 FAMILY PROTEIN"/>
    <property type="match status" value="1"/>
</dbReference>
<dbReference type="AlphaFoldDB" id="A0A5D3CU02"/>
<dbReference type="InterPro" id="IPR013103">
    <property type="entry name" value="RVT_2"/>
</dbReference>
<reference evidence="2 3" key="1">
    <citation type="submission" date="2019-08" db="EMBL/GenBank/DDBJ databases">
        <title>Draft genome sequences of two oriental melons (Cucumis melo L. var makuwa).</title>
        <authorList>
            <person name="Kwon S.-Y."/>
        </authorList>
    </citation>
    <scope>NUCLEOTIDE SEQUENCE [LARGE SCALE GENOMIC DNA]</scope>
    <source>
        <strain evidence="3">cv. Chang Bougi</strain>
        <tissue evidence="2">Leaf</tissue>
    </source>
</reference>
<protein>
    <submittedName>
        <fullName evidence="2">Cysteine-rich RLK RECEPTOR-like protein kinase</fullName>
    </submittedName>
</protein>
<accession>A0A5D3CU02</accession>
<keyword evidence="2" id="KW-0808">Transferase</keyword>
<keyword evidence="2" id="KW-0418">Kinase</keyword>
<evidence type="ECO:0000259" key="1">
    <source>
        <dbReference type="Pfam" id="PF07727"/>
    </source>
</evidence>
<comment type="caution">
    <text evidence="2">The sequence shown here is derived from an EMBL/GenBank/DDBJ whole genome shotgun (WGS) entry which is preliminary data.</text>
</comment>
<evidence type="ECO:0000313" key="3">
    <source>
        <dbReference type="Proteomes" id="UP000321947"/>
    </source>
</evidence>
<dbReference type="GO" id="GO:0016301">
    <property type="term" value="F:kinase activity"/>
    <property type="evidence" value="ECO:0007669"/>
    <property type="project" value="UniProtKB-KW"/>
</dbReference>
<gene>
    <name evidence="2" type="ORF">E5676_scaffold45G00390</name>
</gene>
<sequence>MKALKHNCTWYIVELPKEKKTVRCKWMFTWYIVELPKEKKTVRCKWMFTVKCKTDGSVERYKARLVAKGLTQIYGVDYQETFAPFAKINSIRISLSIAVNFDTPLYQFDVKNVFLNGELEEEVFMDLPPGFNVGLGIDKVCKLKRSLYGLKQPPRSWFERFKKAVTSYGFSQSQDNHTIFYKYTRNDKVVVLIVYVDDIILVGSDETGLVFVKKKLAYDFQIKDLETLKYFLGMSLPDPKMSFLSTKGSIFLIC</sequence>
<organism evidence="2 3">
    <name type="scientific">Cucumis melo var. makuwa</name>
    <name type="common">Oriental melon</name>
    <dbReference type="NCBI Taxonomy" id="1194695"/>
    <lineage>
        <taxon>Eukaryota</taxon>
        <taxon>Viridiplantae</taxon>
        <taxon>Streptophyta</taxon>
        <taxon>Embryophyta</taxon>
        <taxon>Tracheophyta</taxon>
        <taxon>Spermatophyta</taxon>
        <taxon>Magnoliopsida</taxon>
        <taxon>eudicotyledons</taxon>
        <taxon>Gunneridae</taxon>
        <taxon>Pentapetalae</taxon>
        <taxon>rosids</taxon>
        <taxon>fabids</taxon>
        <taxon>Cucurbitales</taxon>
        <taxon>Cucurbitaceae</taxon>
        <taxon>Benincaseae</taxon>
        <taxon>Cucumis</taxon>
    </lineage>
</organism>
<dbReference type="Pfam" id="PF07727">
    <property type="entry name" value="RVT_2"/>
    <property type="match status" value="1"/>
</dbReference>
<dbReference type="Proteomes" id="UP000321947">
    <property type="component" value="Unassembled WGS sequence"/>
</dbReference>
<proteinExistence type="predicted"/>
<dbReference type="SUPFAM" id="SSF56672">
    <property type="entry name" value="DNA/RNA polymerases"/>
    <property type="match status" value="1"/>
</dbReference>
<dbReference type="PANTHER" id="PTHR43383">
    <property type="entry name" value="NODULIN 6"/>
    <property type="match status" value="1"/>
</dbReference>
<name>A0A5D3CU02_CUCMM</name>
<feature type="domain" description="Reverse transcriptase Ty1/copia-type" evidence="1">
    <location>
        <begin position="29"/>
        <end position="236"/>
    </location>
</feature>
<dbReference type="EMBL" id="SSTD01008722">
    <property type="protein sequence ID" value="TYK15005.1"/>
    <property type="molecule type" value="Genomic_DNA"/>
</dbReference>
<keyword evidence="2" id="KW-0675">Receptor</keyword>
<dbReference type="InterPro" id="IPR043502">
    <property type="entry name" value="DNA/RNA_pol_sf"/>
</dbReference>